<evidence type="ECO:0000256" key="2">
    <source>
        <dbReference type="SAM" id="SignalP"/>
    </source>
</evidence>
<feature type="transmembrane region" description="Helical" evidence="1">
    <location>
        <begin position="275"/>
        <end position="301"/>
    </location>
</feature>
<dbReference type="Proteomes" id="UP001470230">
    <property type="component" value="Unassembled WGS sequence"/>
</dbReference>
<keyword evidence="4" id="KW-1185">Reference proteome</keyword>
<proteinExistence type="predicted"/>
<comment type="caution">
    <text evidence="3">The sequence shown here is derived from an EMBL/GenBank/DDBJ whole genome shotgun (WGS) entry which is preliminary data.</text>
</comment>
<sequence>MYYMSFLFLFLVLCSSQQKKMVYASFNSDSQLLNFGFHENGKFDMQINSSVPGQIMGFFASSSEVKQIRSPIANVCNTNRFISKVNFTHGYANMSSFFYHWTGNVYENSVYSLYLINCDSKRSIFTVDSFFSNPESFIDSRDDILLHLYLIFALTYFVFSVIWLFNAAVFSRFRVPLHTIFLFLPIIRCIVLLTTSSVWGDWRNTGNDNISKIVAMLLLNLLYYALLFIGVSFASTGFFIYRKFSWKEATEVIFSSAFLSIGFQIAQYVTGVQQAFLSIGVFIFSLIWYLKQCIVSTIIASKLIKQMKEPQVVAKIKLALKFATNSFFLITITIIFTLYSAVANSQRSICSSILEIGLILNSILQMKTFLLKKEYLVVDKQRGYKVTIAKPKVICTPNGSELVLFVQEVYIDDYY</sequence>
<feature type="transmembrane region" description="Helical" evidence="1">
    <location>
        <begin position="322"/>
        <end position="342"/>
    </location>
</feature>
<gene>
    <name evidence="3" type="ORF">M9Y10_015011</name>
</gene>
<feature type="transmembrane region" description="Helical" evidence="1">
    <location>
        <begin position="177"/>
        <end position="199"/>
    </location>
</feature>
<accession>A0ABR2L2W9</accession>
<keyword evidence="1" id="KW-1133">Transmembrane helix</keyword>
<dbReference type="PANTHER" id="PTHR21229">
    <property type="entry name" value="LUNG SEVEN TRANSMEMBRANE RECEPTOR"/>
    <property type="match status" value="1"/>
</dbReference>
<evidence type="ECO:0000313" key="3">
    <source>
        <dbReference type="EMBL" id="KAK8897077.1"/>
    </source>
</evidence>
<protein>
    <recommendedName>
        <fullName evidence="5">Intimal thickness related receptor IRP domain-containing protein</fullName>
    </recommendedName>
</protein>
<feature type="signal peptide" evidence="2">
    <location>
        <begin position="1"/>
        <end position="16"/>
    </location>
</feature>
<feature type="transmembrane region" description="Helical" evidence="1">
    <location>
        <begin position="221"/>
        <end position="240"/>
    </location>
</feature>
<feature type="transmembrane region" description="Helical" evidence="1">
    <location>
        <begin position="144"/>
        <end position="165"/>
    </location>
</feature>
<dbReference type="EMBL" id="JAPFFF010000002">
    <property type="protein sequence ID" value="KAK8897077.1"/>
    <property type="molecule type" value="Genomic_DNA"/>
</dbReference>
<keyword evidence="1" id="KW-0472">Membrane</keyword>
<keyword evidence="2" id="KW-0732">Signal</keyword>
<keyword evidence="1" id="KW-0812">Transmembrane</keyword>
<organism evidence="3 4">
    <name type="scientific">Tritrichomonas musculus</name>
    <dbReference type="NCBI Taxonomy" id="1915356"/>
    <lineage>
        <taxon>Eukaryota</taxon>
        <taxon>Metamonada</taxon>
        <taxon>Parabasalia</taxon>
        <taxon>Tritrichomonadida</taxon>
        <taxon>Tritrichomonadidae</taxon>
        <taxon>Tritrichomonas</taxon>
    </lineage>
</organism>
<reference evidence="3 4" key="1">
    <citation type="submission" date="2024-04" db="EMBL/GenBank/DDBJ databases">
        <title>Tritrichomonas musculus Genome.</title>
        <authorList>
            <person name="Alves-Ferreira E."/>
            <person name="Grigg M."/>
            <person name="Lorenzi H."/>
            <person name="Galac M."/>
        </authorList>
    </citation>
    <scope>NUCLEOTIDE SEQUENCE [LARGE SCALE GENOMIC DNA]</scope>
    <source>
        <strain evidence="3 4">EAF2021</strain>
    </source>
</reference>
<evidence type="ECO:0000313" key="4">
    <source>
        <dbReference type="Proteomes" id="UP001470230"/>
    </source>
</evidence>
<evidence type="ECO:0008006" key="5">
    <source>
        <dbReference type="Google" id="ProtNLM"/>
    </source>
</evidence>
<evidence type="ECO:0000256" key="1">
    <source>
        <dbReference type="SAM" id="Phobius"/>
    </source>
</evidence>
<dbReference type="PANTHER" id="PTHR21229:SF1">
    <property type="entry name" value="GH17801P"/>
    <property type="match status" value="1"/>
</dbReference>
<feature type="chain" id="PRO_5047207621" description="Intimal thickness related receptor IRP domain-containing protein" evidence="2">
    <location>
        <begin position="17"/>
        <end position="415"/>
    </location>
</feature>
<name>A0ABR2L2W9_9EUKA</name>
<dbReference type="InterPro" id="IPR009637">
    <property type="entry name" value="GPR107/GPR108-like"/>
</dbReference>
<feature type="transmembrane region" description="Helical" evidence="1">
    <location>
        <begin position="252"/>
        <end position="269"/>
    </location>
</feature>